<feature type="domain" description="Fibronectin type-III" evidence="3">
    <location>
        <begin position="170"/>
        <end position="265"/>
    </location>
</feature>
<evidence type="ECO:0000313" key="5">
    <source>
        <dbReference type="Proteomes" id="UP000007509"/>
    </source>
</evidence>
<dbReference type="InterPro" id="IPR003961">
    <property type="entry name" value="FN3_dom"/>
</dbReference>
<dbReference type="EMBL" id="AKJY01000064">
    <property type="protein sequence ID" value="EJL69875.1"/>
    <property type="molecule type" value="Genomic_DNA"/>
</dbReference>
<dbReference type="PROSITE" id="PS51257">
    <property type="entry name" value="PROKAR_LIPOPROTEIN"/>
    <property type="match status" value="1"/>
</dbReference>
<keyword evidence="1 2" id="KW-0732">Signal</keyword>
<reference evidence="4 5" key="1">
    <citation type="journal article" date="2012" name="J. Bacteriol.">
        <title>Twenty-one genome sequences from Pseudomonas species and 19 genome sequences from diverse bacteria isolated from the rhizosphere and endosphere of Populus deltoides.</title>
        <authorList>
            <person name="Brown S.D."/>
            <person name="Utturkar S.M."/>
            <person name="Klingeman D.M."/>
            <person name="Johnson C.M."/>
            <person name="Martin S.L."/>
            <person name="Land M.L."/>
            <person name="Lu T.Y."/>
            <person name="Schadt C.W."/>
            <person name="Doktycz M.J."/>
            <person name="Pelletier D.A."/>
        </authorList>
    </citation>
    <scope>NUCLEOTIDE SEQUENCE [LARGE SCALE GENOMIC DNA]</scope>
    <source>
        <strain evidence="4 5">CF314</strain>
    </source>
</reference>
<proteinExistence type="predicted"/>
<dbReference type="InterPro" id="IPR036116">
    <property type="entry name" value="FN3_sf"/>
</dbReference>
<evidence type="ECO:0000256" key="2">
    <source>
        <dbReference type="SAM" id="SignalP"/>
    </source>
</evidence>
<accession>J2JPW0</accession>
<dbReference type="Proteomes" id="UP000007509">
    <property type="component" value="Unassembled WGS sequence"/>
</dbReference>
<dbReference type="Pfam" id="PF20009">
    <property type="entry name" value="GEVED"/>
    <property type="match status" value="1"/>
</dbReference>
<dbReference type="Pfam" id="PF18962">
    <property type="entry name" value="Por_Secre_tail"/>
    <property type="match status" value="1"/>
</dbReference>
<dbReference type="PATRIC" id="fig|1144316.3.peg.3085"/>
<feature type="chain" id="PRO_5003749113" evidence="2">
    <location>
        <begin position="19"/>
        <end position="522"/>
    </location>
</feature>
<dbReference type="InterPro" id="IPR013783">
    <property type="entry name" value="Ig-like_fold"/>
</dbReference>
<dbReference type="Gene3D" id="2.60.120.260">
    <property type="entry name" value="Galactose-binding domain-like"/>
    <property type="match status" value="1"/>
</dbReference>
<keyword evidence="5" id="KW-1185">Reference proteome</keyword>
<dbReference type="AlphaFoldDB" id="J2JPW0"/>
<dbReference type="InterPro" id="IPR026444">
    <property type="entry name" value="Secre_tail"/>
</dbReference>
<comment type="caution">
    <text evidence="4">The sequence shown here is derived from an EMBL/GenBank/DDBJ whole genome shotgun (WGS) entry which is preliminary data.</text>
</comment>
<name>J2JPW0_9FLAO</name>
<evidence type="ECO:0000256" key="1">
    <source>
        <dbReference type="ARBA" id="ARBA00022729"/>
    </source>
</evidence>
<dbReference type="NCBIfam" id="TIGR04183">
    <property type="entry name" value="Por_Secre_tail"/>
    <property type="match status" value="1"/>
</dbReference>
<dbReference type="CDD" id="cd00063">
    <property type="entry name" value="FN3"/>
    <property type="match status" value="1"/>
</dbReference>
<dbReference type="InterPro" id="IPR045474">
    <property type="entry name" value="GEVED"/>
</dbReference>
<dbReference type="SMART" id="SM00060">
    <property type="entry name" value="FN3"/>
    <property type="match status" value="1"/>
</dbReference>
<evidence type="ECO:0000313" key="4">
    <source>
        <dbReference type="EMBL" id="EJL69875.1"/>
    </source>
</evidence>
<dbReference type="PROSITE" id="PS50853">
    <property type="entry name" value="FN3"/>
    <property type="match status" value="1"/>
</dbReference>
<evidence type="ECO:0000259" key="3">
    <source>
        <dbReference type="PROSITE" id="PS50853"/>
    </source>
</evidence>
<dbReference type="Pfam" id="PF00041">
    <property type="entry name" value="fn3"/>
    <property type="match status" value="1"/>
</dbReference>
<gene>
    <name evidence="4" type="ORF">PMI13_03066</name>
</gene>
<organism evidence="4 5">
    <name type="scientific">Chryseobacterium populi</name>
    <dbReference type="NCBI Taxonomy" id="1144316"/>
    <lineage>
        <taxon>Bacteria</taxon>
        <taxon>Pseudomonadati</taxon>
        <taxon>Bacteroidota</taxon>
        <taxon>Flavobacteriia</taxon>
        <taxon>Flavobacteriales</taxon>
        <taxon>Weeksellaceae</taxon>
        <taxon>Chryseobacterium group</taxon>
        <taxon>Chryseobacterium</taxon>
    </lineage>
</organism>
<dbReference type="Gene3D" id="2.60.40.10">
    <property type="entry name" value="Immunoglobulins"/>
    <property type="match status" value="1"/>
</dbReference>
<protein>
    <submittedName>
        <fullName evidence="4">Por secretion system C-terminal sorting domain containing protein</fullName>
    </submittedName>
</protein>
<feature type="signal peptide" evidence="2">
    <location>
        <begin position="1"/>
        <end position="18"/>
    </location>
</feature>
<sequence>MKKILLVNFLAAGACVFAQTYCTPEFTNGCISGDVINSFEIPSAGFSHNDTGCSPESYGDYTSQTINLNAGINYPFSITHGFSDQYVRIWIDFDNNGTFDDMAPELVAEGSSIVTTTDGIIAIPSTAIPGTYRMRVADRYIEPPIPCNFVGNGEVHDYTVAIGALPSCIAPDNLSLSAVTSNSATISWTAPASTIGVGYEYYISPTNTVPTSSTAATGSVGPNSVSAQLSGLIPATTYYAWVRSVCSTSDKSGWSLGISFDTECAAEIPSYINDFTGFPGNCWKQASGGNPATGSTGNIMHWWGDYFLNTGNDGAAKINLSSNDTAAWLKTVPFDLSAGGYSVKFDYGVTTSMSTTSSSMGSDDVIQFLVSGDGGITWTVLQTWDAANTPSNISTTYSFDLTSYTGANTVFALYASDGSVDDPENYDFFIDNFKIESVLATSEVSGIKESIKAYPNPFIGILNISKAELVKSVSVSDAAGRWVKTISNPSSALQLGDLKQGMYLITLEMKDGTQQTIKAIKK</sequence>
<dbReference type="SUPFAM" id="SSF49265">
    <property type="entry name" value="Fibronectin type III"/>
    <property type="match status" value="1"/>
</dbReference>